<organism evidence="5">
    <name type="scientific">Daucus carota subsp. sativus</name>
    <name type="common">Carrot</name>
    <dbReference type="NCBI Taxonomy" id="79200"/>
    <lineage>
        <taxon>Eukaryota</taxon>
        <taxon>Viridiplantae</taxon>
        <taxon>Streptophyta</taxon>
        <taxon>Embryophyta</taxon>
        <taxon>Tracheophyta</taxon>
        <taxon>Spermatophyta</taxon>
        <taxon>Magnoliopsida</taxon>
        <taxon>eudicotyledons</taxon>
        <taxon>Gunneridae</taxon>
        <taxon>Pentapetalae</taxon>
        <taxon>asterids</taxon>
        <taxon>campanulids</taxon>
        <taxon>Apiales</taxon>
        <taxon>Apiaceae</taxon>
        <taxon>Apioideae</taxon>
        <taxon>Scandiceae</taxon>
        <taxon>Daucinae</taxon>
        <taxon>Daucus</taxon>
        <taxon>Daucus sect. Daucus</taxon>
    </lineage>
</organism>
<dbReference type="PROSITE" id="PS50071">
    <property type="entry name" value="HOMEOBOX_2"/>
    <property type="match status" value="1"/>
</dbReference>
<dbReference type="Proteomes" id="UP000077755">
    <property type="component" value="Chromosome 5"/>
</dbReference>
<sequence>MEMQGDHGFGNYSTCNGEIQEIWDKVMQYSADQVSVLEQLFVECQKPSHDMRIAMIRENAVLSNLDSQQIHVWFETRRIVEKKKKIACEFNLLNEQMAAIGRLLLLENHSLHGMVQELLREKKYLNKLLEYASLESFPALEVQRSDSKSVKISAEKWLLLLKHDYLRCEVQQLHKEKEYILKLLENVSNSESIVNSYLSWPAAARTSNGNSSVPSTQDIGTINKKCNGWLLQDIKLVLQGSEESPTAVVPAFLTQGFHVLVGRYSALEAWSYF</sequence>
<accession>A0A164ZHC3</accession>
<feature type="DNA-binding region" description="Homeobox" evidence="2">
    <location>
        <begin position="31"/>
        <end position="85"/>
    </location>
</feature>
<reference evidence="5" key="1">
    <citation type="journal article" date="2016" name="Nat. Genet.">
        <title>A high-quality carrot genome assembly provides new insights into carotenoid accumulation and asterid genome evolution.</title>
        <authorList>
            <person name="Iorizzo M."/>
            <person name="Ellison S."/>
            <person name="Senalik D."/>
            <person name="Zeng P."/>
            <person name="Satapoomin P."/>
            <person name="Huang J."/>
            <person name="Bowman M."/>
            <person name="Iovene M."/>
            <person name="Sanseverino W."/>
            <person name="Cavagnaro P."/>
            <person name="Yildiz M."/>
            <person name="Macko-Podgorni A."/>
            <person name="Moranska E."/>
            <person name="Grzebelus E."/>
            <person name="Grzebelus D."/>
            <person name="Ashrafi H."/>
            <person name="Zheng Z."/>
            <person name="Cheng S."/>
            <person name="Spooner D."/>
            <person name="Van Deynze A."/>
            <person name="Simon P."/>
        </authorList>
    </citation>
    <scope>NUCLEOTIDE SEQUENCE [LARGE SCALE GENOMIC DNA]</scope>
    <source>
        <tissue evidence="5">Leaf</tissue>
    </source>
</reference>
<reference evidence="6" key="2">
    <citation type="submission" date="2022-03" db="EMBL/GenBank/DDBJ databases">
        <title>Draft title - Genomic analysis of global carrot germplasm unveils the trajectory of domestication and the origin of high carotenoid orange carrot.</title>
        <authorList>
            <person name="Iorizzo M."/>
            <person name="Ellison S."/>
            <person name="Senalik D."/>
            <person name="Macko-Podgorni A."/>
            <person name="Grzebelus D."/>
            <person name="Bostan H."/>
            <person name="Rolling W."/>
            <person name="Curaba J."/>
            <person name="Simon P."/>
        </authorList>
    </citation>
    <scope>NUCLEOTIDE SEQUENCE</scope>
    <source>
        <tissue evidence="6">Leaf</tissue>
    </source>
</reference>
<dbReference type="InterPro" id="IPR044830">
    <property type="entry name" value="HD-Zip_III"/>
</dbReference>
<dbReference type="Gene3D" id="1.10.10.60">
    <property type="entry name" value="Homeodomain-like"/>
    <property type="match status" value="1"/>
</dbReference>
<dbReference type="EMBL" id="CP093347">
    <property type="protein sequence ID" value="WOH02549.1"/>
    <property type="molecule type" value="Genomic_DNA"/>
</dbReference>
<dbReference type="EMBL" id="LNRQ01000005">
    <property type="protein sequence ID" value="KZM95926.1"/>
    <property type="molecule type" value="Genomic_DNA"/>
</dbReference>
<evidence type="ECO:0000313" key="7">
    <source>
        <dbReference type="Proteomes" id="UP000077755"/>
    </source>
</evidence>
<dbReference type="GO" id="GO:0005634">
    <property type="term" value="C:nucleus"/>
    <property type="evidence" value="ECO:0007669"/>
    <property type="project" value="UniProtKB-SubCell"/>
</dbReference>
<dbReference type="SUPFAM" id="SSF46689">
    <property type="entry name" value="Homeodomain-like"/>
    <property type="match status" value="1"/>
</dbReference>
<protein>
    <recommendedName>
        <fullName evidence="4">Homeobox domain-containing protein</fullName>
    </recommendedName>
</protein>
<dbReference type="Gramene" id="KZM95926">
    <property type="protein sequence ID" value="KZM95926"/>
    <property type="gene ID" value="DCAR_019168"/>
</dbReference>
<dbReference type="PANTHER" id="PTHR45950">
    <property type="entry name" value="HOMEOBOX-LEUCINE ZIPPER PROTEIN ATHB-14"/>
    <property type="match status" value="1"/>
</dbReference>
<name>A0A164ZHC3_DAUCS</name>
<keyword evidence="7" id="KW-1185">Reference proteome</keyword>
<dbReference type="Pfam" id="PF00046">
    <property type="entry name" value="Homeodomain"/>
    <property type="match status" value="1"/>
</dbReference>
<comment type="subcellular location">
    <subcellularLocation>
        <location evidence="1 2 3">Nucleus</location>
    </subcellularLocation>
</comment>
<dbReference type="SMART" id="SM00389">
    <property type="entry name" value="HOX"/>
    <property type="match status" value="1"/>
</dbReference>
<proteinExistence type="predicted"/>
<evidence type="ECO:0000256" key="1">
    <source>
        <dbReference type="ARBA" id="ARBA00004123"/>
    </source>
</evidence>
<keyword evidence="2 3" id="KW-0371">Homeobox</keyword>
<feature type="domain" description="Homeobox" evidence="4">
    <location>
        <begin position="29"/>
        <end position="84"/>
    </location>
</feature>
<evidence type="ECO:0000259" key="4">
    <source>
        <dbReference type="PROSITE" id="PS50071"/>
    </source>
</evidence>
<evidence type="ECO:0000313" key="6">
    <source>
        <dbReference type="EMBL" id="WOH02549.1"/>
    </source>
</evidence>
<dbReference type="InterPro" id="IPR009057">
    <property type="entry name" value="Homeodomain-like_sf"/>
</dbReference>
<evidence type="ECO:0000313" key="5">
    <source>
        <dbReference type="EMBL" id="KZM95926.1"/>
    </source>
</evidence>
<dbReference type="GO" id="GO:0003700">
    <property type="term" value="F:DNA-binding transcription factor activity"/>
    <property type="evidence" value="ECO:0007669"/>
    <property type="project" value="InterPro"/>
</dbReference>
<gene>
    <name evidence="5" type="ORF">DCAR_019168</name>
    <name evidence="6" type="ORF">DCAR_0521938</name>
</gene>
<evidence type="ECO:0000256" key="2">
    <source>
        <dbReference type="PROSITE-ProRule" id="PRU00108"/>
    </source>
</evidence>
<evidence type="ECO:0000256" key="3">
    <source>
        <dbReference type="RuleBase" id="RU000682"/>
    </source>
</evidence>
<dbReference type="STRING" id="79200.A0A164ZHC3"/>
<dbReference type="AlphaFoldDB" id="A0A164ZHC3"/>
<dbReference type="InterPro" id="IPR001356">
    <property type="entry name" value="HD"/>
</dbReference>
<dbReference type="GO" id="GO:0003677">
    <property type="term" value="F:DNA binding"/>
    <property type="evidence" value="ECO:0007669"/>
    <property type="project" value="UniProtKB-UniRule"/>
</dbReference>
<dbReference type="PANTHER" id="PTHR45950:SF7">
    <property type="entry name" value="HOMEOBOX-LEUCINE ZIPPER PROTEIN ATHB-14"/>
    <property type="match status" value="1"/>
</dbReference>
<keyword evidence="2 3" id="KW-0539">Nucleus</keyword>
<keyword evidence="2 3" id="KW-0238">DNA-binding</keyword>